<gene>
    <name evidence="1" type="ORF">GWO12_08385</name>
</gene>
<proteinExistence type="predicted"/>
<evidence type="ECO:0000313" key="1">
    <source>
        <dbReference type="EMBL" id="NIR75113.1"/>
    </source>
</evidence>
<dbReference type="AlphaFoldDB" id="A0AAE4Z7L5"/>
<comment type="caution">
    <text evidence="1">The sequence shown here is derived from an EMBL/GenBank/DDBJ whole genome shotgun (WGS) entry which is preliminary data.</text>
</comment>
<accession>A0AAE4Z7L5</accession>
<evidence type="ECO:0000313" key="2">
    <source>
        <dbReference type="Proteomes" id="UP000702544"/>
    </source>
</evidence>
<dbReference type="Proteomes" id="UP000702544">
    <property type="component" value="Unassembled WGS sequence"/>
</dbReference>
<dbReference type="EMBL" id="JAACAK010000063">
    <property type="protein sequence ID" value="NIR75113.1"/>
    <property type="molecule type" value="Genomic_DNA"/>
</dbReference>
<sequence length="242" mass="27463">MILPNVRASFSANEIDILVRVLERETRRSRRALERQMIEEGLDSLLDHPGTFSAIMDRGGLSAIPSRLVFYVMVRRTLLDSGLENPIVADYIAALLIEFAMGQRAYRIAPYDDATYHYLVDLIADLEEETSERRKFLLQVHLGNFSLWLSGLFPDHVVARVHRRGAPGFAYYEDLGATGYRLASTCELAGQFDLARVYIEVADGFRAVRRALNRVSDHYFFRRPPSPVDRLLGEVADGLREG</sequence>
<organism evidence="1 2">
    <name type="scientific">Candidatus Kutchimonas denitrificans</name>
    <dbReference type="NCBI Taxonomy" id="3056748"/>
    <lineage>
        <taxon>Bacteria</taxon>
        <taxon>Pseudomonadati</taxon>
        <taxon>Gemmatimonadota</taxon>
        <taxon>Gemmatimonadia</taxon>
        <taxon>Candidatus Palauibacterales</taxon>
        <taxon>Candidatus Palauibacteraceae</taxon>
        <taxon>Candidatus Kutchimonas</taxon>
    </lineage>
</organism>
<name>A0AAE4Z7L5_9BACT</name>
<protein>
    <submittedName>
        <fullName evidence="1">Uncharacterized protein</fullName>
    </submittedName>
</protein>
<reference evidence="1 2" key="1">
    <citation type="submission" date="2020-01" db="EMBL/GenBank/DDBJ databases">
        <title>Genomes assembled from Gulf of Kutch pelagic sediment metagenomes.</title>
        <authorList>
            <person name="Chandrashekar M."/>
            <person name="Mahajan M.S."/>
            <person name="Dave K.J."/>
            <person name="Vatsa P."/>
            <person name="Nathani N.M."/>
        </authorList>
    </citation>
    <scope>NUCLEOTIDE SEQUENCE [LARGE SCALE GENOMIC DNA]</scope>
    <source>
        <strain evidence="1">KS3-K002</strain>
    </source>
</reference>